<evidence type="ECO:0000256" key="5">
    <source>
        <dbReference type="ARBA" id="ARBA00022723"/>
    </source>
</evidence>
<evidence type="ECO:0000256" key="3">
    <source>
        <dbReference type="ARBA" id="ARBA00011245"/>
    </source>
</evidence>
<dbReference type="InterPro" id="IPR001645">
    <property type="entry name" value="Folylpolyglutamate_synth"/>
</dbReference>
<accession>A0A3B0Y2Q3</accession>
<feature type="domain" description="Mur ligase C-terminal" evidence="10">
    <location>
        <begin position="288"/>
        <end position="410"/>
    </location>
</feature>
<dbReference type="SUPFAM" id="SSF53244">
    <property type="entry name" value="MurD-like peptide ligases, peptide-binding domain"/>
    <property type="match status" value="1"/>
</dbReference>
<dbReference type="GO" id="GO:0008841">
    <property type="term" value="F:dihydrofolate synthase activity"/>
    <property type="evidence" value="ECO:0007669"/>
    <property type="project" value="UniProtKB-EC"/>
</dbReference>
<evidence type="ECO:0000256" key="7">
    <source>
        <dbReference type="ARBA" id="ARBA00022840"/>
    </source>
</evidence>
<sequence>MPRFRTLTDWLNWQETLHPVAIDLGLERVAAVAGKLKCLQLAPVVITVAGTNGKGSTLAILESILRLAGYRVGCYTSPHLFFYNERLRIDEESVADQLWCDAFERIDTLRGETSLTYFEFGTLAALDIMQRDTLDVALLEVGLGGRLDAVNIIDADAAIVTSIGLDHMEWLGDTREAIGFEKAGIFRAGRPAICGDTNPPDSLLEKAADSGAQLQVLGRDFHVRHSGKRWHWQGCSSHYQDLPWPALAGAHQLANAASALAALDSLYNRLPVNETAVSGGLKCVELAGRVQILPGKVEQVLDVSHNAQAALALVDALRHRHLSGTTHAVIGMMRDKDIDAFVKILGGQVDHWYPVGLNCERAFSSDQLATSLRNAEVNRPVQPCQSVVEAQTALHDKVQEGDRVLVCGSFYTVAEWSALNAKLD</sequence>
<evidence type="ECO:0000259" key="11">
    <source>
        <dbReference type="Pfam" id="PF08245"/>
    </source>
</evidence>
<keyword evidence="4 12" id="KW-0436">Ligase</keyword>
<keyword evidence="7" id="KW-0067">ATP-binding</keyword>
<reference evidence="12" key="1">
    <citation type="submission" date="2018-06" db="EMBL/GenBank/DDBJ databases">
        <authorList>
            <person name="Zhirakovskaya E."/>
        </authorList>
    </citation>
    <scope>NUCLEOTIDE SEQUENCE</scope>
</reference>
<dbReference type="PANTHER" id="PTHR11136:SF0">
    <property type="entry name" value="DIHYDROFOLATE SYNTHETASE-RELATED"/>
    <property type="match status" value="1"/>
</dbReference>
<dbReference type="NCBIfam" id="TIGR01499">
    <property type="entry name" value="folC"/>
    <property type="match status" value="1"/>
</dbReference>
<dbReference type="AlphaFoldDB" id="A0A3B0Y2Q3"/>
<dbReference type="GO" id="GO:0005737">
    <property type="term" value="C:cytoplasm"/>
    <property type="evidence" value="ECO:0007669"/>
    <property type="project" value="TreeGrafter"/>
</dbReference>
<dbReference type="Pfam" id="PF02875">
    <property type="entry name" value="Mur_ligase_C"/>
    <property type="match status" value="1"/>
</dbReference>
<keyword evidence="9" id="KW-0289">Folate biosynthesis</keyword>
<evidence type="ECO:0000256" key="2">
    <source>
        <dbReference type="ARBA" id="ARBA00008276"/>
    </source>
</evidence>
<comment type="cofactor">
    <cofactor evidence="1">
        <name>Mg(2+)</name>
        <dbReference type="ChEBI" id="CHEBI:18420"/>
    </cofactor>
</comment>
<proteinExistence type="inferred from homology"/>
<dbReference type="GO" id="GO:0005524">
    <property type="term" value="F:ATP binding"/>
    <property type="evidence" value="ECO:0007669"/>
    <property type="project" value="UniProtKB-KW"/>
</dbReference>
<dbReference type="InterPro" id="IPR004101">
    <property type="entry name" value="Mur_ligase_C"/>
</dbReference>
<dbReference type="GO" id="GO:0004326">
    <property type="term" value="F:tetrahydrofolylpolyglutamate synthase activity"/>
    <property type="evidence" value="ECO:0007669"/>
    <property type="project" value="UniProtKB-EC"/>
</dbReference>
<evidence type="ECO:0000259" key="10">
    <source>
        <dbReference type="Pfam" id="PF02875"/>
    </source>
</evidence>
<dbReference type="Gene3D" id="3.40.1190.10">
    <property type="entry name" value="Mur-like, catalytic domain"/>
    <property type="match status" value="1"/>
</dbReference>
<gene>
    <name evidence="12" type="ORF">MNBD_GAMMA15-817</name>
</gene>
<dbReference type="PANTHER" id="PTHR11136">
    <property type="entry name" value="FOLYLPOLYGLUTAMATE SYNTHASE-RELATED"/>
    <property type="match status" value="1"/>
</dbReference>
<organism evidence="12">
    <name type="scientific">hydrothermal vent metagenome</name>
    <dbReference type="NCBI Taxonomy" id="652676"/>
    <lineage>
        <taxon>unclassified sequences</taxon>
        <taxon>metagenomes</taxon>
        <taxon>ecological metagenomes</taxon>
    </lineage>
</organism>
<dbReference type="FunFam" id="3.40.1190.10:FF:000004">
    <property type="entry name" value="Dihydrofolate synthase/folylpolyglutamate synthase"/>
    <property type="match status" value="1"/>
</dbReference>
<keyword evidence="6" id="KW-0547">Nucleotide-binding</keyword>
<dbReference type="SUPFAM" id="SSF53623">
    <property type="entry name" value="MurD-like peptide ligases, catalytic domain"/>
    <property type="match status" value="1"/>
</dbReference>
<dbReference type="EC" id="6.3.2.12" evidence="12"/>
<feature type="domain" description="Mur ligase central" evidence="11">
    <location>
        <begin position="48"/>
        <end position="262"/>
    </location>
</feature>
<evidence type="ECO:0000256" key="8">
    <source>
        <dbReference type="ARBA" id="ARBA00022842"/>
    </source>
</evidence>
<evidence type="ECO:0000256" key="4">
    <source>
        <dbReference type="ARBA" id="ARBA00022598"/>
    </source>
</evidence>
<evidence type="ECO:0000256" key="6">
    <source>
        <dbReference type="ARBA" id="ARBA00022741"/>
    </source>
</evidence>
<comment type="subunit">
    <text evidence="3">Monomer.</text>
</comment>
<dbReference type="Pfam" id="PF08245">
    <property type="entry name" value="Mur_ligase_M"/>
    <property type="match status" value="1"/>
</dbReference>
<dbReference type="NCBIfam" id="NF008101">
    <property type="entry name" value="PRK10846.1"/>
    <property type="match status" value="1"/>
</dbReference>
<dbReference type="EMBL" id="UOFN01000044">
    <property type="protein sequence ID" value="VAW74968.1"/>
    <property type="molecule type" value="Genomic_DNA"/>
</dbReference>
<keyword evidence="5" id="KW-0479">Metal-binding</keyword>
<dbReference type="EC" id="6.3.2.17" evidence="12"/>
<dbReference type="Gene3D" id="3.90.190.20">
    <property type="entry name" value="Mur ligase, C-terminal domain"/>
    <property type="match status" value="1"/>
</dbReference>
<dbReference type="InterPro" id="IPR036615">
    <property type="entry name" value="Mur_ligase_C_dom_sf"/>
</dbReference>
<dbReference type="GO" id="GO:0046872">
    <property type="term" value="F:metal ion binding"/>
    <property type="evidence" value="ECO:0007669"/>
    <property type="project" value="UniProtKB-KW"/>
</dbReference>
<evidence type="ECO:0000313" key="12">
    <source>
        <dbReference type="EMBL" id="VAW74968.1"/>
    </source>
</evidence>
<keyword evidence="8" id="KW-0460">Magnesium</keyword>
<dbReference type="InterPro" id="IPR036565">
    <property type="entry name" value="Mur-like_cat_sf"/>
</dbReference>
<name>A0A3B0Y2Q3_9ZZZZ</name>
<evidence type="ECO:0000256" key="9">
    <source>
        <dbReference type="ARBA" id="ARBA00022909"/>
    </source>
</evidence>
<protein>
    <submittedName>
        <fullName evidence="12">Dihydrofolate synthase @ Folylpolyglutamate synthase</fullName>
        <ecNumber evidence="12">6.3.2.12</ecNumber>
        <ecNumber evidence="12">6.3.2.17</ecNumber>
    </submittedName>
</protein>
<evidence type="ECO:0000256" key="1">
    <source>
        <dbReference type="ARBA" id="ARBA00001946"/>
    </source>
</evidence>
<dbReference type="InterPro" id="IPR013221">
    <property type="entry name" value="Mur_ligase_cen"/>
</dbReference>
<dbReference type="InterPro" id="IPR018109">
    <property type="entry name" value="Folylpolyglutamate_synth_CS"/>
</dbReference>
<dbReference type="PROSITE" id="PS01011">
    <property type="entry name" value="FOLYLPOLYGLU_SYNT_1"/>
    <property type="match status" value="1"/>
</dbReference>
<comment type="similarity">
    <text evidence="2">Belongs to the folylpolyglutamate synthase family.</text>
</comment>
<dbReference type="GO" id="GO:0046656">
    <property type="term" value="P:folic acid biosynthetic process"/>
    <property type="evidence" value="ECO:0007669"/>
    <property type="project" value="UniProtKB-KW"/>
</dbReference>
<dbReference type="PIRSF" id="PIRSF001563">
    <property type="entry name" value="Folylpolyglu_synth"/>
    <property type="match status" value="1"/>
</dbReference>